<evidence type="ECO:0000313" key="23">
    <source>
        <dbReference type="EMBL" id="KAJ5089292.1"/>
    </source>
</evidence>
<dbReference type="GO" id="GO:0006310">
    <property type="term" value="P:DNA recombination"/>
    <property type="evidence" value="ECO:0007669"/>
    <property type="project" value="UniProtKB-KW"/>
</dbReference>
<evidence type="ECO:0000256" key="20">
    <source>
        <dbReference type="ARBA" id="ARBA00048173"/>
    </source>
</evidence>
<keyword evidence="18" id="KW-0238">DNA-binding</keyword>
<feature type="domain" description="Integrase catalytic" evidence="22">
    <location>
        <begin position="181"/>
        <end position="321"/>
    </location>
</feature>
<evidence type="ECO:0000256" key="19">
    <source>
        <dbReference type="ARBA" id="ARBA00023172"/>
    </source>
</evidence>
<dbReference type="EMBL" id="JAPQKI010000009">
    <property type="protein sequence ID" value="KAJ5089292.1"/>
    <property type="molecule type" value="Genomic_DNA"/>
</dbReference>
<evidence type="ECO:0000256" key="13">
    <source>
        <dbReference type="ARBA" id="ARBA00022884"/>
    </source>
</evidence>
<evidence type="ECO:0000256" key="8">
    <source>
        <dbReference type="ARBA" id="ARBA00022741"/>
    </source>
</evidence>
<comment type="caution">
    <text evidence="23">The sequence shown here is derived from an EMBL/GenBank/DDBJ whole genome shotgun (WGS) entry which is preliminary data.</text>
</comment>
<dbReference type="GO" id="GO:0003723">
    <property type="term" value="F:RNA binding"/>
    <property type="evidence" value="ECO:0007669"/>
    <property type="project" value="UniProtKB-KW"/>
</dbReference>
<evidence type="ECO:0000256" key="11">
    <source>
        <dbReference type="ARBA" id="ARBA00022840"/>
    </source>
</evidence>
<proteinExistence type="predicted"/>
<sequence>MATIGDVEMILDNGTKQGGKVRVHNVLYIPGLRFNLFSASKLADKGITAECRAKSLILHRQDGSVLARGSRSEHNWLLNVRKVIQHSQTTILDTETVQVTPRVVTSAERTDAVTKLDRSKPNVMTWHRRLGHPGMKAVAEAASTATGIDIKGLSIPKQPCKPCTIAKAHQNIRRTMPRLRRSTKPGELVHIDVGGGGKLCRSLDGGRYWIASIDDYDSWATVKFLRHKHGAKWAIQEFAKEYERDHETRIESFHSLSDIAQEAIIPGTAAPQVPQRRDSIVAIQSDHGGEFIDMQLQQWAKDRNIARFLSAPYTHQQNGKI</sequence>
<dbReference type="InterPro" id="IPR001584">
    <property type="entry name" value="Integrase_cat-core"/>
</dbReference>
<evidence type="ECO:0000259" key="22">
    <source>
        <dbReference type="PROSITE" id="PS50994"/>
    </source>
</evidence>
<keyword evidence="16" id="KW-0808">Transferase</keyword>
<keyword evidence="15" id="KW-0695">RNA-directed DNA polymerase</keyword>
<dbReference type="GO" id="GO:0005634">
    <property type="term" value="C:nucleus"/>
    <property type="evidence" value="ECO:0007669"/>
    <property type="project" value="UniProtKB-ARBA"/>
</dbReference>
<dbReference type="InterPro" id="IPR012337">
    <property type="entry name" value="RNaseH-like_sf"/>
</dbReference>
<keyword evidence="14" id="KW-0229">DNA integration</keyword>
<evidence type="ECO:0000256" key="4">
    <source>
        <dbReference type="ARBA" id="ARBA00022670"/>
    </source>
</evidence>
<evidence type="ECO:0000256" key="15">
    <source>
        <dbReference type="ARBA" id="ARBA00022918"/>
    </source>
</evidence>
<evidence type="ECO:0000313" key="24">
    <source>
        <dbReference type="Proteomes" id="UP001149074"/>
    </source>
</evidence>
<protein>
    <recommendedName>
        <fullName evidence="22">Integrase catalytic domain-containing protein</fullName>
    </recommendedName>
</protein>
<comment type="catalytic activity">
    <reaction evidence="20">
        <text>DNA(n) + a 2'-deoxyribonucleoside 5'-triphosphate = DNA(n+1) + diphosphate</text>
        <dbReference type="Rhea" id="RHEA:22508"/>
        <dbReference type="Rhea" id="RHEA-COMP:17339"/>
        <dbReference type="Rhea" id="RHEA-COMP:17340"/>
        <dbReference type="ChEBI" id="CHEBI:33019"/>
        <dbReference type="ChEBI" id="CHEBI:61560"/>
        <dbReference type="ChEBI" id="CHEBI:173112"/>
        <dbReference type="EC" id="2.7.7.49"/>
    </reaction>
</comment>
<name>A0A9W9EWI6_9EURO</name>
<keyword evidence="24" id="KW-1185">Reference proteome</keyword>
<keyword evidence="5" id="KW-0548">Nucleotidyltransferase</keyword>
<reference evidence="23" key="2">
    <citation type="journal article" date="2023" name="IMA Fungus">
        <title>Comparative genomic study of the Penicillium genus elucidates a diverse pangenome and 15 lateral gene transfer events.</title>
        <authorList>
            <person name="Petersen C."/>
            <person name="Sorensen T."/>
            <person name="Nielsen M.R."/>
            <person name="Sondergaard T.E."/>
            <person name="Sorensen J.L."/>
            <person name="Fitzpatrick D.A."/>
            <person name="Frisvad J.C."/>
            <person name="Nielsen K.L."/>
        </authorList>
    </citation>
    <scope>NUCLEOTIDE SEQUENCE</scope>
    <source>
        <strain evidence="23">IBT 30761</strain>
    </source>
</reference>
<dbReference type="GO" id="GO:0032196">
    <property type="term" value="P:transposition"/>
    <property type="evidence" value="ECO:0007669"/>
    <property type="project" value="UniProtKB-KW"/>
</dbReference>
<evidence type="ECO:0000256" key="10">
    <source>
        <dbReference type="ARBA" id="ARBA00022801"/>
    </source>
</evidence>
<dbReference type="GeneID" id="81359447"/>
<dbReference type="OrthoDB" id="4095857at2759"/>
<dbReference type="Pfam" id="PF22936">
    <property type="entry name" value="Pol_BBD"/>
    <property type="match status" value="1"/>
</dbReference>
<keyword evidence="12" id="KW-0460">Magnesium</keyword>
<dbReference type="Gene3D" id="3.30.420.10">
    <property type="entry name" value="Ribonuclease H-like superfamily/Ribonuclease H"/>
    <property type="match status" value="1"/>
</dbReference>
<keyword evidence="10" id="KW-0378">Hydrolase</keyword>
<dbReference type="GO" id="GO:0046872">
    <property type="term" value="F:metal ion binding"/>
    <property type="evidence" value="ECO:0007669"/>
    <property type="project" value="UniProtKB-KW"/>
</dbReference>
<dbReference type="PANTHER" id="PTHR42648">
    <property type="entry name" value="TRANSPOSASE, PUTATIVE-RELATED"/>
    <property type="match status" value="1"/>
</dbReference>
<comment type="catalytic activity">
    <reaction evidence="21">
        <text>DNA(n) + a 2'-deoxyribonucleoside 5'-triphosphate = DNA(n+1) + diphosphate</text>
        <dbReference type="Rhea" id="RHEA:22508"/>
        <dbReference type="Rhea" id="RHEA-COMP:17339"/>
        <dbReference type="Rhea" id="RHEA-COMP:17340"/>
        <dbReference type="ChEBI" id="CHEBI:33019"/>
        <dbReference type="ChEBI" id="CHEBI:61560"/>
        <dbReference type="ChEBI" id="CHEBI:173112"/>
        <dbReference type="EC" id="2.7.7.7"/>
    </reaction>
</comment>
<organism evidence="23 24">
    <name type="scientific">Penicillium argentinense</name>
    <dbReference type="NCBI Taxonomy" id="1131581"/>
    <lineage>
        <taxon>Eukaryota</taxon>
        <taxon>Fungi</taxon>
        <taxon>Dikarya</taxon>
        <taxon>Ascomycota</taxon>
        <taxon>Pezizomycotina</taxon>
        <taxon>Eurotiomycetes</taxon>
        <taxon>Eurotiomycetidae</taxon>
        <taxon>Eurotiales</taxon>
        <taxon>Aspergillaceae</taxon>
        <taxon>Penicillium</taxon>
    </lineage>
</organism>
<accession>A0A9W9EWI6</accession>
<keyword evidence="7" id="KW-0479">Metal-binding</keyword>
<dbReference type="SUPFAM" id="SSF53098">
    <property type="entry name" value="Ribonuclease H-like"/>
    <property type="match status" value="1"/>
</dbReference>
<evidence type="ECO:0000256" key="5">
    <source>
        <dbReference type="ARBA" id="ARBA00022695"/>
    </source>
</evidence>
<keyword evidence="13" id="KW-0694">RNA-binding</keyword>
<keyword evidence="8" id="KW-0547">Nucleotide-binding</keyword>
<dbReference type="GO" id="GO:0003964">
    <property type="term" value="F:RNA-directed DNA polymerase activity"/>
    <property type="evidence" value="ECO:0007669"/>
    <property type="project" value="UniProtKB-KW"/>
</dbReference>
<keyword evidence="2" id="KW-0815">Transposition</keyword>
<gene>
    <name evidence="23" type="ORF">N7532_007976</name>
</gene>
<dbReference type="GO" id="GO:0003887">
    <property type="term" value="F:DNA-directed DNA polymerase activity"/>
    <property type="evidence" value="ECO:0007669"/>
    <property type="project" value="UniProtKB-KW"/>
</dbReference>
<keyword evidence="16" id="KW-0239">DNA-directed DNA polymerase</keyword>
<dbReference type="Pfam" id="PF13976">
    <property type="entry name" value="gag_pre-integrs"/>
    <property type="match status" value="1"/>
</dbReference>
<keyword evidence="6" id="KW-0540">Nuclease</keyword>
<dbReference type="InterPro" id="IPR025724">
    <property type="entry name" value="GAG-pre-integrase_dom"/>
</dbReference>
<dbReference type="GO" id="GO:0003677">
    <property type="term" value="F:DNA binding"/>
    <property type="evidence" value="ECO:0007669"/>
    <property type="project" value="UniProtKB-KW"/>
</dbReference>
<keyword evidence="4" id="KW-0645">Protease</keyword>
<keyword evidence="9" id="KW-0255">Endonuclease</keyword>
<keyword evidence="19" id="KW-0233">DNA recombination</keyword>
<evidence type="ECO:0000256" key="14">
    <source>
        <dbReference type="ARBA" id="ARBA00022908"/>
    </source>
</evidence>
<dbReference type="PANTHER" id="PTHR42648:SF11">
    <property type="entry name" value="TRANSPOSON TY4-P GAG-POL POLYPROTEIN"/>
    <property type="match status" value="1"/>
</dbReference>
<evidence type="ECO:0000256" key="18">
    <source>
        <dbReference type="ARBA" id="ARBA00023125"/>
    </source>
</evidence>
<dbReference type="AlphaFoldDB" id="A0A9W9EWI6"/>
<dbReference type="GO" id="GO:0006508">
    <property type="term" value="P:proteolysis"/>
    <property type="evidence" value="ECO:0007669"/>
    <property type="project" value="UniProtKB-KW"/>
</dbReference>
<evidence type="ECO:0000256" key="1">
    <source>
        <dbReference type="ARBA" id="ARBA00002180"/>
    </source>
</evidence>
<evidence type="ECO:0000256" key="3">
    <source>
        <dbReference type="ARBA" id="ARBA00022612"/>
    </source>
</evidence>
<evidence type="ECO:0000256" key="16">
    <source>
        <dbReference type="ARBA" id="ARBA00022932"/>
    </source>
</evidence>
<dbReference type="GO" id="GO:0015074">
    <property type="term" value="P:DNA integration"/>
    <property type="evidence" value="ECO:0007669"/>
    <property type="project" value="UniProtKB-KW"/>
</dbReference>
<dbReference type="InterPro" id="IPR039537">
    <property type="entry name" value="Retrotran_Ty1/copia-like"/>
</dbReference>
<evidence type="ECO:0000256" key="7">
    <source>
        <dbReference type="ARBA" id="ARBA00022723"/>
    </source>
</evidence>
<evidence type="ECO:0000256" key="6">
    <source>
        <dbReference type="ARBA" id="ARBA00022722"/>
    </source>
</evidence>
<reference evidence="23" key="1">
    <citation type="submission" date="2022-11" db="EMBL/GenBank/DDBJ databases">
        <authorList>
            <person name="Petersen C."/>
        </authorList>
    </citation>
    <scope>NUCLEOTIDE SEQUENCE</scope>
    <source>
        <strain evidence="23">IBT 30761</strain>
    </source>
</reference>
<dbReference type="GO" id="GO:0004519">
    <property type="term" value="F:endonuclease activity"/>
    <property type="evidence" value="ECO:0007669"/>
    <property type="project" value="UniProtKB-KW"/>
</dbReference>
<dbReference type="PROSITE" id="PS50994">
    <property type="entry name" value="INTEGRASE"/>
    <property type="match status" value="1"/>
</dbReference>
<dbReference type="RefSeq" id="XP_056471274.1">
    <property type="nucleotide sequence ID" value="XM_056620468.1"/>
</dbReference>
<dbReference type="InterPro" id="IPR054722">
    <property type="entry name" value="PolX-like_BBD"/>
</dbReference>
<dbReference type="GO" id="GO:0008233">
    <property type="term" value="F:peptidase activity"/>
    <property type="evidence" value="ECO:0007669"/>
    <property type="project" value="UniProtKB-KW"/>
</dbReference>
<evidence type="ECO:0000256" key="17">
    <source>
        <dbReference type="ARBA" id="ARBA00023113"/>
    </source>
</evidence>
<keyword evidence="17" id="KW-0917">Virion maturation</keyword>
<comment type="function">
    <text evidence="1">The aspartyl protease (PR) mediates the proteolytic cleavages of the Gag and Gag-Pol polyproteins after assembly of the VLP.</text>
</comment>
<evidence type="ECO:0000256" key="12">
    <source>
        <dbReference type="ARBA" id="ARBA00022842"/>
    </source>
</evidence>
<evidence type="ECO:0000256" key="9">
    <source>
        <dbReference type="ARBA" id="ARBA00022759"/>
    </source>
</evidence>
<dbReference type="GO" id="GO:0005524">
    <property type="term" value="F:ATP binding"/>
    <property type="evidence" value="ECO:0007669"/>
    <property type="project" value="UniProtKB-KW"/>
</dbReference>
<evidence type="ECO:0000256" key="2">
    <source>
        <dbReference type="ARBA" id="ARBA00022578"/>
    </source>
</evidence>
<keyword evidence="11" id="KW-0067">ATP-binding</keyword>
<keyword evidence="3" id="KW-1188">Viral release from host cell</keyword>
<dbReference type="Proteomes" id="UP001149074">
    <property type="component" value="Unassembled WGS sequence"/>
</dbReference>
<dbReference type="InterPro" id="IPR036397">
    <property type="entry name" value="RNaseH_sf"/>
</dbReference>
<evidence type="ECO:0000256" key="21">
    <source>
        <dbReference type="ARBA" id="ARBA00049244"/>
    </source>
</evidence>